<comment type="caution">
    <text evidence="1">The sequence shown here is derived from an EMBL/GenBank/DDBJ whole genome shotgun (WGS) entry which is preliminary data.</text>
</comment>
<dbReference type="InterPro" id="IPR036390">
    <property type="entry name" value="WH_DNA-bd_sf"/>
</dbReference>
<dbReference type="SUPFAM" id="SSF46785">
    <property type="entry name" value="Winged helix' DNA-binding domain"/>
    <property type="match status" value="1"/>
</dbReference>
<sequence length="449" mass="50587">MKPRVAFLSAPHYCEYIKQLMQYYGFNFNDLCDLDFYEYNLIAELPELYRRIYDQYDGFCVTGNFTKELILQLTSFSGKPIQSIYAHSLEYFKEFFYLVNENRSIDFKRVVTDFSLWLGNRTSLPIPSNVDEFINVNRRFADLQTQLLEYVSTDDILKAEQNIITNASALFAEGNADHIVCRFATAYRKLQEKGIPCSFVYPASDTVVDTFQLLISDIRLAQMDSDLPAVLYVTSDALLSDGLTSINSNNLSIQQSLLEFDQENTAGLVIRQAPHCYEIYTTQQIVKNITDNFTNCRLRAFIFSRTGIETQIGYGIGANVMKARNNASAASKIAQRNHKSYLINQSEALVGPLEASNSTGNTKEVTPGILQAASDSRLSLSTIQRILSATEMLGTKELTTQDLASSLQVTAANANRFLNTLLKSGYAEIVSEKKSYSKGRPSRIYKILL</sequence>
<gene>
    <name evidence="1" type="ORF">LIZ65_09830</name>
</gene>
<dbReference type="EMBL" id="JAJCIS010000005">
    <property type="protein sequence ID" value="MCB7387590.1"/>
    <property type="molecule type" value="Genomic_DNA"/>
</dbReference>
<protein>
    <recommendedName>
        <fullName evidence="3">Transcriptional regulator</fullName>
    </recommendedName>
</protein>
<keyword evidence="2" id="KW-1185">Reference proteome</keyword>
<name>A0ABS8DGP5_9FIRM</name>
<dbReference type="RefSeq" id="WP_227183541.1">
    <property type="nucleotide sequence ID" value="NZ_JAJCIQ010000006.1"/>
</dbReference>
<evidence type="ECO:0000313" key="1">
    <source>
        <dbReference type="EMBL" id="MCB7387590.1"/>
    </source>
</evidence>
<organism evidence="1 2">
    <name type="scientific">Bariatricus massiliensis</name>
    <dbReference type="NCBI Taxonomy" id="1745713"/>
    <lineage>
        <taxon>Bacteria</taxon>
        <taxon>Bacillati</taxon>
        <taxon>Bacillota</taxon>
        <taxon>Clostridia</taxon>
        <taxon>Lachnospirales</taxon>
        <taxon>Lachnospiraceae</taxon>
        <taxon>Bariatricus</taxon>
    </lineage>
</organism>
<proteinExistence type="predicted"/>
<evidence type="ECO:0000313" key="2">
    <source>
        <dbReference type="Proteomes" id="UP001299546"/>
    </source>
</evidence>
<evidence type="ECO:0008006" key="3">
    <source>
        <dbReference type="Google" id="ProtNLM"/>
    </source>
</evidence>
<reference evidence="1 2" key="1">
    <citation type="submission" date="2021-10" db="EMBL/GenBank/DDBJ databases">
        <title>Collection of gut derived symbiotic bacterial strains cultured from healthy donors.</title>
        <authorList>
            <person name="Lin H."/>
            <person name="Littmann E."/>
            <person name="Kohout C."/>
            <person name="Pamer E.G."/>
        </authorList>
    </citation>
    <scope>NUCLEOTIDE SEQUENCE [LARGE SCALE GENOMIC DNA]</scope>
    <source>
        <strain evidence="1 2">DFI.1.165</strain>
    </source>
</reference>
<dbReference type="Proteomes" id="UP001299546">
    <property type="component" value="Unassembled WGS sequence"/>
</dbReference>
<accession>A0ABS8DGP5</accession>